<protein>
    <submittedName>
        <fullName evidence="2">Uncharacterized protein</fullName>
    </submittedName>
</protein>
<feature type="region of interest" description="Disordered" evidence="1">
    <location>
        <begin position="1"/>
        <end position="43"/>
    </location>
</feature>
<dbReference type="Proteomes" id="UP000634136">
    <property type="component" value="Unassembled WGS sequence"/>
</dbReference>
<evidence type="ECO:0000313" key="3">
    <source>
        <dbReference type="Proteomes" id="UP000634136"/>
    </source>
</evidence>
<organism evidence="2 3">
    <name type="scientific">Senna tora</name>
    <dbReference type="NCBI Taxonomy" id="362788"/>
    <lineage>
        <taxon>Eukaryota</taxon>
        <taxon>Viridiplantae</taxon>
        <taxon>Streptophyta</taxon>
        <taxon>Embryophyta</taxon>
        <taxon>Tracheophyta</taxon>
        <taxon>Spermatophyta</taxon>
        <taxon>Magnoliopsida</taxon>
        <taxon>eudicotyledons</taxon>
        <taxon>Gunneridae</taxon>
        <taxon>Pentapetalae</taxon>
        <taxon>rosids</taxon>
        <taxon>fabids</taxon>
        <taxon>Fabales</taxon>
        <taxon>Fabaceae</taxon>
        <taxon>Caesalpinioideae</taxon>
        <taxon>Cassia clade</taxon>
        <taxon>Senna</taxon>
    </lineage>
</organism>
<accession>A0A834SFB6</accession>
<name>A0A834SFB6_9FABA</name>
<comment type="caution">
    <text evidence="2">The sequence shown here is derived from an EMBL/GenBank/DDBJ whole genome shotgun (WGS) entry which is preliminary data.</text>
</comment>
<keyword evidence="3" id="KW-1185">Reference proteome</keyword>
<evidence type="ECO:0000313" key="2">
    <source>
        <dbReference type="EMBL" id="KAF7802419.1"/>
    </source>
</evidence>
<feature type="compositionally biased region" description="Basic and acidic residues" evidence="1">
    <location>
        <begin position="9"/>
        <end position="19"/>
    </location>
</feature>
<sequence length="43" mass="4752">MGTNCTRSGKKEEGSRNDKNFQSSLKTVFPPENHLASKELATI</sequence>
<evidence type="ECO:0000256" key="1">
    <source>
        <dbReference type="SAM" id="MobiDB-lite"/>
    </source>
</evidence>
<gene>
    <name evidence="2" type="ORF">G2W53_041530</name>
</gene>
<reference evidence="2" key="1">
    <citation type="submission" date="2020-09" db="EMBL/GenBank/DDBJ databases">
        <title>Genome-Enabled Discovery of Anthraquinone Biosynthesis in Senna tora.</title>
        <authorList>
            <person name="Kang S.-H."/>
            <person name="Pandey R.P."/>
            <person name="Lee C.-M."/>
            <person name="Sim J.-S."/>
            <person name="Jeong J.-T."/>
            <person name="Choi B.-S."/>
            <person name="Jung M."/>
            <person name="Ginzburg D."/>
            <person name="Zhao K."/>
            <person name="Won S.Y."/>
            <person name="Oh T.-J."/>
            <person name="Yu Y."/>
            <person name="Kim N.-H."/>
            <person name="Lee O.R."/>
            <person name="Lee T.-H."/>
            <person name="Bashyal P."/>
            <person name="Kim T.-S."/>
            <person name="Lee W.-H."/>
            <person name="Kawkins C."/>
            <person name="Kim C.-K."/>
            <person name="Kim J.S."/>
            <person name="Ahn B.O."/>
            <person name="Rhee S.Y."/>
            <person name="Sohng J.K."/>
        </authorList>
    </citation>
    <scope>NUCLEOTIDE SEQUENCE</scope>
    <source>
        <tissue evidence="2">Leaf</tissue>
    </source>
</reference>
<dbReference type="AlphaFoldDB" id="A0A834SFB6"/>
<dbReference type="EMBL" id="JAAIUW010000013">
    <property type="protein sequence ID" value="KAF7802419.1"/>
    <property type="molecule type" value="Genomic_DNA"/>
</dbReference>
<proteinExistence type="predicted"/>